<dbReference type="Proteomes" id="UP000004995">
    <property type="component" value="Unassembled WGS sequence"/>
</dbReference>
<accession>K3ZPK2</accession>
<reference evidence="2" key="1">
    <citation type="journal article" date="2012" name="Nat. Biotechnol.">
        <title>Reference genome sequence of the model plant Setaria.</title>
        <authorList>
            <person name="Bennetzen J.L."/>
            <person name="Schmutz J."/>
            <person name="Wang H."/>
            <person name="Percifield R."/>
            <person name="Hawkins J."/>
            <person name="Pontaroli A.C."/>
            <person name="Estep M."/>
            <person name="Feng L."/>
            <person name="Vaughn J.N."/>
            <person name="Grimwood J."/>
            <person name="Jenkins J."/>
            <person name="Barry K."/>
            <person name="Lindquist E."/>
            <person name="Hellsten U."/>
            <person name="Deshpande S."/>
            <person name="Wang X."/>
            <person name="Wu X."/>
            <person name="Mitros T."/>
            <person name="Triplett J."/>
            <person name="Yang X."/>
            <person name="Ye C.Y."/>
            <person name="Mauro-Herrera M."/>
            <person name="Wang L."/>
            <person name="Li P."/>
            <person name="Sharma M."/>
            <person name="Sharma R."/>
            <person name="Ronald P.C."/>
            <person name="Panaud O."/>
            <person name="Kellogg E.A."/>
            <person name="Brutnell T.P."/>
            <person name="Doust A.N."/>
            <person name="Tuskan G.A."/>
            <person name="Rokhsar D."/>
            <person name="Devos K.M."/>
        </authorList>
    </citation>
    <scope>NUCLEOTIDE SEQUENCE [LARGE SCALE GENOMIC DNA]</scope>
    <source>
        <strain evidence="2">cv. Yugu1</strain>
    </source>
</reference>
<dbReference type="EMBL" id="AGNK02004623">
    <property type="status" value="NOT_ANNOTATED_CDS"/>
    <property type="molecule type" value="Genomic_DNA"/>
</dbReference>
<dbReference type="HOGENOM" id="CLU_3393100_0_0_1"/>
<reference evidence="1" key="2">
    <citation type="submission" date="2018-08" db="UniProtKB">
        <authorList>
            <consortium name="EnsemblPlants"/>
        </authorList>
    </citation>
    <scope>IDENTIFICATION</scope>
    <source>
        <strain evidence="1">Yugu1</strain>
    </source>
</reference>
<evidence type="ECO:0000313" key="1">
    <source>
        <dbReference type="EnsemblPlants" id="KQK93596"/>
    </source>
</evidence>
<protein>
    <submittedName>
        <fullName evidence="1">Uncharacterized protein</fullName>
    </submittedName>
</protein>
<evidence type="ECO:0000313" key="2">
    <source>
        <dbReference type="Proteomes" id="UP000004995"/>
    </source>
</evidence>
<proteinExistence type="predicted"/>
<keyword evidence="2" id="KW-1185">Reference proteome</keyword>
<organism evidence="1 2">
    <name type="scientific">Setaria italica</name>
    <name type="common">Foxtail millet</name>
    <name type="synonym">Panicum italicum</name>
    <dbReference type="NCBI Taxonomy" id="4555"/>
    <lineage>
        <taxon>Eukaryota</taxon>
        <taxon>Viridiplantae</taxon>
        <taxon>Streptophyta</taxon>
        <taxon>Embryophyta</taxon>
        <taxon>Tracheophyta</taxon>
        <taxon>Spermatophyta</taxon>
        <taxon>Magnoliopsida</taxon>
        <taxon>Liliopsida</taxon>
        <taxon>Poales</taxon>
        <taxon>Poaceae</taxon>
        <taxon>PACMAD clade</taxon>
        <taxon>Panicoideae</taxon>
        <taxon>Panicodae</taxon>
        <taxon>Paniceae</taxon>
        <taxon>Cenchrinae</taxon>
        <taxon>Setaria</taxon>
    </lineage>
</organism>
<name>K3ZPK2_SETIT</name>
<dbReference type="EnsemblPlants" id="KQK93596">
    <property type="protein sequence ID" value="KQK93596"/>
    <property type="gene ID" value="SETIT_028532mg"/>
</dbReference>
<dbReference type="Gramene" id="KQK93596">
    <property type="protein sequence ID" value="KQK93596"/>
    <property type="gene ID" value="SETIT_028532mg"/>
</dbReference>
<dbReference type="InParanoid" id="K3ZPK2"/>
<dbReference type="AlphaFoldDB" id="K3ZPK2"/>
<sequence>MVLKILTSGTYNKTQTVARHLYMNSKMVRIYE</sequence>